<protein>
    <submittedName>
        <fullName evidence="8">MFS transporter</fullName>
    </submittedName>
</protein>
<evidence type="ECO:0000256" key="6">
    <source>
        <dbReference type="SAM" id="Phobius"/>
    </source>
</evidence>
<dbReference type="CDD" id="cd17371">
    <property type="entry name" value="MFS_MucK"/>
    <property type="match status" value="1"/>
</dbReference>
<feature type="transmembrane region" description="Helical" evidence="6">
    <location>
        <begin position="20"/>
        <end position="44"/>
    </location>
</feature>
<feature type="transmembrane region" description="Helical" evidence="6">
    <location>
        <begin position="231"/>
        <end position="252"/>
    </location>
</feature>
<keyword evidence="4 6" id="KW-0472">Membrane</keyword>
<organism evidence="8 9">
    <name type="scientific">Cupriavidus pauculus</name>
    <dbReference type="NCBI Taxonomy" id="82633"/>
    <lineage>
        <taxon>Bacteria</taxon>
        <taxon>Pseudomonadati</taxon>
        <taxon>Pseudomonadota</taxon>
        <taxon>Betaproteobacteria</taxon>
        <taxon>Burkholderiales</taxon>
        <taxon>Burkholderiaceae</taxon>
        <taxon>Cupriavidus</taxon>
    </lineage>
</organism>
<dbReference type="Proteomes" id="UP000322822">
    <property type="component" value="Chromosome 1"/>
</dbReference>
<feature type="transmembrane region" description="Helical" evidence="6">
    <location>
        <begin position="50"/>
        <end position="72"/>
    </location>
</feature>
<keyword evidence="3 6" id="KW-1133">Transmembrane helix</keyword>
<feature type="compositionally biased region" description="Basic and acidic residues" evidence="5">
    <location>
        <begin position="425"/>
        <end position="435"/>
    </location>
</feature>
<feature type="transmembrane region" description="Helical" evidence="6">
    <location>
        <begin position="384"/>
        <end position="407"/>
    </location>
</feature>
<dbReference type="PROSITE" id="PS50850">
    <property type="entry name" value="MFS"/>
    <property type="match status" value="1"/>
</dbReference>
<reference evidence="8 9" key="1">
    <citation type="submission" date="2019-09" db="EMBL/GenBank/DDBJ databases">
        <title>FDA dAtabase for Regulatory Grade micrObial Sequences (FDA-ARGOS): Supporting development and validation of Infectious Disease Dx tests.</title>
        <authorList>
            <person name="Sciortino C."/>
            <person name="Tallon L."/>
            <person name="Sadzewicz L."/>
            <person name="Vavikolanu K."/>
            <person name="Mehta A."/>
            <person name="Aluvathingal J."/>
            <person name="Nadendla S."/>
            <person name="Nandy P."/>
            <person name="Geyer C."/>
            <person name="Yan Y."/>
            <person name="Sichtig H."/>
        </authorList>
    </citation>
    <scope>NUCLEOTIDE SEQUENCE [LARGE SCALE GENOMIC DNA]</scope>
    <source>
        <strain evidence="8 9">FDAARGOS_664</strain>
    </source>
</reference>
<name>A0A5P2H6A8_9BURK</name>
<dbReference type="GO" id="GO:0005886">
    <property type="term" value="C:plasma membrane"/>
    <property type="evidence" value="ECO:0007669"/>
    <property type="project" value="TreeGrafter"/>
</dbReference>
<evidence type="ECO:0000256" key="3">
    <source>
        <dbReference type="ARBA" id="ARBA00022989"/>
    </source>
</evidence>
<feature type="transmembrane region" description="Helical" evidence="6">
    <location>
        <begin position="143"/>
        <end position="164"/>
    </location>
</feature>
<feature type="transmembrane region" description="Helical" evidence="6">
    <location>
        <begin position="113"/>
        <end position="131"/>
    </location>
</feature>
<feature type="domain" description="Major facilitator superfamily (MFS) profile" evidence="7">
    <location>
        <begin position="15"/>
        <end position="411"/>
    </location>
</feature>
<feature type="transmembrane region" description="Helical" evidence="6">
    <location>
        <begin position="84"/>
        <end position="101"/>
    </location>
</feature>
<evidence type="ECO:0000313" key="9">
    <source>
        <dbReference type="Proteomes" id="UP000322822"/>
    </source>
</evidence>
<feature type="transmembrane region" description="Helical" evidence="6">
    <location>
        <begin position="356"/>
        <end position="378"/>
    </location>
</feature>
<dbReference type="EMBL" id="CP044065">
    <property type="protein sequence ID" value="QET02700.1"/>
    <property type="molecule type" value="Genomic_DNA"/>
</dbReference>
<feature type="transmembrane region" description="Helical" evidence="6">
    <location>
        <begin position="296"/>
        <end position="315"/>
    </location>
</feature>
<dbReference type="GO" id="GO:0046943">
    <property type="term" value="F:carboxylic acid transmembrane transporter activity"/>
    <property type="evidence" value="ECO:0007669"/>
    <property type="project" value="TreeGrafter"/>
</dbReference>
<dbReference type="PANTHER" id="PTHR23508">
    <property type="entry name" value="CARBOXYLIC ACID TRANSPORTER PROTEIN HOMOLOG"/>
    <property type="match status" value="1"/>
</dbReference>
<feature type="transmembrane region" description="Helical" evidence="6">
    <location>
        <begin position="321"/>
        <end position="344"/>
    </location>
</feature>
<dbReference type="PANTHER" id="PTHR23508:SF10">
    <property type="entry name" value="CARBOXYLIC ACID TRANSPORTER PROTEIN HOMOLOG"/>
    <property type="match status" value="1"/>
</dbReference>
<dbReference type="Pfam" id="PF07690">
    <property type="entry name" value="MFS_1"/>
    <property type="match status" value="1"/>
</dbReference>
<dbReference type="InterPro" id="IPR011701">
    <property type="entry name" value="MFS"/>
</dbReference>
<dbReference type="AlphaFoldDB" id="A0A5P2H6A8"/>
<accession>A0A5P2H6A8</accession>
<evidence type="ECO:0000259" key="7">
    <source>
        <dbReference type="PROSITE" id="PS50850"/>
    </source>
</evidence>
<comment type="subcellular location">
    <subcellularLocation>
        <location evidence="1">Membrane</location>
        <topology evidence="1">Multi-pass membrane protein</topology>
    </subcellularLocation>
</comment>
<keyword evidence="2 6" id="KW-0812">Transmembrane</keyword>
<feature type="region of interest" description="Disordered" evidence="5">
    <location>
        <begin position="415"/>
        <end position="454"/>
    </location>
</feature>
<evidence type="ECO:0000256" key="1">
    <source>
        <dbReference type="ARBA" id="ARBA00004141"/>
    </source>
</evidence>
<evidence type="ECO:0000256" key="2">
    <source>
        <dbReference type="ARBA" id="ARBA00022692"/>
    </source>
</evidence>
<dbReference type="OrthoDB" id="183263at2"/>
<proteinExistence type="predicted"/>
<gene>
    <name evidence="8" type="ORF">FOB72_12030</name>
</gene>
<dbReference type="SUPFAM" id="SSF103473">
    <property type="entry name" value="MFS general substrate transporter"/>
    <property type="match status" value="1"/>
</dbReference>
<evidence type="ECO:0000256" key="5">
    <source>
        <dbReference type="SAM" id="MobiDB-lite"/>
    </source>
</evidence>
<dbReference type="Gene3D" id="1.20.1250.20">
    <property type="entry name" value="MFS general substrate transporter like domains"/>
    <property type="match status" value="1"/>
</dbReference>
<sequence length="454" mass="48676">MLDWFRELSRAERKGFYGAFLGHAVDVFDFMIYSFLISTLLAQWGMSKSMAGAIVTWTLVSSLVGAIGAGLLADRFGRVRVLRWTILVFAVSCFLCGIANSPEQLMAFRMLQGLGFGGESSLCMVLVTELIRNPAHRGKYSGFTASSYSFGWGGAAIAYAITFNLFEPEVAWRVCFFLGILPALVVVYLRRNLEEPEVFLKSRAERGSRGGNDSPMADLSRVFRRPLLRKTVLCSLLSGGMLGAYYAIATWLPTFLKTERGLSVFGTSSYLAVTILGSLVGYVAGAYATDRWGRRLTYIAFAAGAFVMAMIYMIIPVSNTSMLFLGFPLGVLMQGVFSGIGATISESYPSGVRATGYGVAYNLGRVIGSFFPLAVGWLNSGRTSLALAIAMVAGVGYALVMVSAALLPETSGIDLGEAGGGDDDRDARDKRENRDTVGPVAGAPSPVTPAGKLA</sequence>
<evidence type="ECO:0000313" key="8">
    <source>
        <dbReference type="EMBL" id="QET02700.1"/>
    </source>
</evidence>
<feature type="transmembrane region" description="Helical" evidence="6">
    <location>
        <begin position="264"/>
        <end position="284"/>
    </location>
</feature>
<feature type="transmembrane region" description="Helical" evidence="6">
    <location>
        <begin position="170"/>
        <end position="189"/>
    </location>
</feature>
<evidence type="ECO:0000256" key="4">
    <source>
        <dbReference type="ARBA" id="ARBA00023136"/>
    </source>
</evidence>
<dbReference type="InterPro" id="IPR036259">
    <property type="entry name" value="MFS_trans_sf"/>
</dbReference>
<dbReference type="RefSeq" id="WP_150372728.1">
    <property type="nucleotide sequence ID" value="NZ_CP044065.1"/>
</dbReference>
<dbReference type="InterPro" id="IPR020846">
    <property type="entry name" value="MFS_dom"/>
</dbReference>